<accession>A0A1S6J8U0</accession>
<evidence type="ECO:0000313" key="4">
    <source>
        <dbReference type="Proteomes" id="UP000189443"/>
    </source>
</evidence>
<feature type="transmembrane region" description="Helical" evidence="2">
    <location>
        <begin position="300"/>
        <end position="318"/>
    </location>
</feature>
<feature type="transmembrane region" description="Helical" evidence="2">
    <location>
        <begin position="108"/>
        <end position="127"/>
    </location>
</feature>
<keyword evidence="2" id="KW-0472">Membrane</keyword>
<evidence type="ECO:0000256" key="1">
    <source>
        <dbReference type="SAM" id="MobiDB-lite"/>
    </source>
</evidence>
<feature type="transmembrane region" description="Helical" evidence="2">
    <location>
        <begin position="80"/>
        <end position="102"/>
    </location>
</feature>
<sequence>MIFARISDRGRHEDDTRTTRGTLMDLLPVNGAALASDPRALEAVRAVGARHGVDYTDDAAVTALLAERRRAMEAEQRRPAAWLGVLALTAGLLLPCVVPMVPALTDRLFAALGAAGCLVVVGTALAVHTRTRWKRALTHDALAGYREILGVARAHGIALTHVPAWLEGRSSTGGGKGAAPIPSYPPAQPLPDGPSPAEPSPPGAPPAGAPPAEPPSGGAPSGGAPSGGAPSGDALPGEPAVEVGAAVPAVPAVAAPPKPEAVRSYETMADEGGWHDEAGCLLVLLGAAGTMWAATSDEPVGYGALVLVPLALYVWLVGSRQGGEKERLRQEALAYVRAVAAAQAAGAQVPELSPELRKLVDEA</sequence>
<keyword evidence="4" id="KW-1185">Reference proteome</keyword>
<protein>
    <submittedName>
        <fullName evidence="3">Uncharacterized protein</fullName>
    </submittedName>
</protein>
<organism evidence="3 4">
    <name type="scientific">Streptomyces pactum</name>
    <dbReference type="NCBI Taxonomy" id="68249"/>
    <lineage>
        <taxon>Bacteria</taxon>
        <taxon>Bacillati</taxon>
        <taxon>Actinomycetota</taxon>
        <taxon>Actinomycetes</taxon>
        <taxon>Kitasatosporales</taxon>
        <taxon>Streptomycetaceae</taxon>
        <taxon>Streptomyces</taxon>
    </lineage>
</organism>
<evidence type="ECO:0000313" key="3">
    <source>
        <dbReference type="EMBL" id="AQS68189.1"/>
    </source>
</evidence>
<dbReference type="KEGG" id="spac:B1H29_15725"/>
<keyword evidence="2" id="KW-1133">Transmembrane helix</keyword>
<reference evidence="3 4" key="1">
    <citation type="submission" date="2017-02" db="EMBL/GenBank/DDBJ databases">
        <title>Streptomyces pactum ACT12 Genome sequencing and assembly.</title>
        <authorList>
            <person name="Xue Q."/>
            <person name="Yan X."/>
            <person name="Jia L."/>
            <person name="Yan H."/>
        </authorList>
    </citation>
    <scope>NUCLEOTIDE SEQUENCE [LARGE SCALE GENOMIC DNA]</scope>
    <source>
        <strain evidence="3 4">ACT12</strain>
    </source>
</reference>
<feature type="transmembrane region" description="Helical" evidence="2">
    <location>
        <begin position="278"/>
        <end position="294"/>
    </location>
</feature>
<feature type="region of interest" description="Disordered" evidence="1">
    <location>
        <begin position="170"/>
        <end position="239"/>
    </location>
</feature>
<evidence type="ECO:0000256" key="2">
    <source>
        <dbReference type="SAM" id="Phobius"/>
    </source>
</evidence>
<feature type="compositionally biased region" description="Gly residues" evidence="1">
    <location>
        <begin position="219"/>
        <end position="230"/>
    </location>
</feature>
<dbReference type="AlphaFoldDB" id="A0A1S6J8U0"/>
<keyword evidence="2" id="KW-0812">Transmembrane</keyword>
<name>A0A1S6J8U0_9ACTN</name>
<proteinExistence type="predicted"/>
<dbReference type="EMBL" id="CP019724">
    <property type="protein sequence ID" value="AQS68189.1"/>
    <property type="molecule type" value="Genomic_DNA"/>
</dbReference>
<gene>
    <name evidence="3" type="ORF">B1H29_15725</name>
</gene>
<dbReference type="Proteomes" id="UP000189443">
    <property type="component" value="Chromosome"/>
</dbReference>
<feature type="compositionally biased region" description="Pro residues" evidence="1">
    <location>
        <begin position="182"/>
        <end position="214"/>
    </location>
</feature>